<feature type="binding site" evidence="5">
    <location>
        <position position="208"/>
    </location>
    <ligand>
        <name>AMP</name>
        <dbReference type="ChEBI" id="CHEBI:456215"/>
    </ligand>
</feature>
<dbReference type="InterPro" id="IPR050884">
    <property type="entry name" value="CNP_phosphodiesterase-III"/>
</dbReference>
<feature type="binding site" evidence="5">
    <location>
        <position position="206"/>
    </location>
    <ligand>
        <name>Fe cation</name>
        <dbReference type="ChEBI" id="CHEBI:24875"/>
        <label>2</label>
    </ligand>
</feature>
<dbReference type="SUPFAM" id="SSF56300">
    <property type="entry name" value="Metallo-dependent phosphatases"/>
    <property type="match status" value="1"/>
</dbReference>
<evidence type="ECO:0000256" key="5">
    <source>
        <dbReference type="HAMAP-Rule" id="MF_00905"/>
    </source>
</evidence>
<feature type="binding site" evidence="5">
    <location>
        <position position="28"/>
    </location>
    <ligand>
        <name>AMP</name>
        <dbReference type="ChEBI" id="CHEBI:456215"/>
    </ligand>
</feature>
<keyword evidence="5" id="KW-0114">cAMP</keyword>
<name>A0ABU9HFM7_9GAMM</name>
<dbReference type="InterPro" id="IPR046379">
    <property type="entry name" value="cAMP_phosphodiest_CpdA"/>
</dbReference>
<keyword evidence="8" id="KW-1185">Reference proteome</keyword>
<dbReference type="PANTHER" id="PTHR42988">
    <property type="entry name" value="PHOSPHOHYDROLASE"/>
    <property type="match status" value="1"/>
</dbReference>
<keyword evidence="2 5" id="KW-0378">Hydrolase</keyword>
<feature type="domain" description="Calcineurin-like phosphoesterase" evidence="6">
    <location>
        <begin position="20"/>
        <end position="209"/>
    </location>
</feature>
<comment type="function">
    <text evidence="5">Hydrolyzes cAMP to 5'-AMP. Plays an important regulatory role in modulating the intracellular concentration of cAMP, thereby influencing cAMP-dependent processes.</text>
</comment>
<dbReference type="Proteomes" id="UP001366060">
    <property type="component" value="Unassembled WGS sequence"/>
</dbReference>
<organism evidence="7 8">
    <name type="scientific">Psychromonas arctica</name>
    <dbReference type="NCBI Taxonomy" id="168275"/>
    <lineage>
        <taxon>Bacteria</taxon>
        <taxon>Pseudomonadati</taxon>
        <taxon>Pseudomonadota</taxon>
        <taxon>Gammaproteobacteria</taxon>
        <taxon>Alteromonadales</taxon>
        <taxon>Psychromonadaceae</taxon>
        <taxon>Psychromonas</taxon>
    </lineage>
</organism>
<dbReference type="InterPro" id="IPR004843">
    <property type="entry name" value="Calcineurin-like_PHP"/>
</dbReference>
<protein>
    <recommendedName>
        <fullName evidence="5">3',5'-cyclic adenosine monophosphate phosphodiesterase CpdA</fullName>
        <shortName evidence="5">3',5'-cyclic AMP phosphodiesterase</shortName>
        <shortName evidence="5">cAMP phosphodiesterase</shortName>
        <ecNumber evidence="5">3.1.4.53</ecNumber>
    </recommendedName>
</protein>
<feature type="binding site" evidence="5">
    <location>
        <begin position="98"/>
        <end position="99"/>
    </location>
    <ligand>
        <name>AMP</name>
        <dbReference type="ChEBI" id="CHEBI:456215"/>
    </ligand>
</feature>
<evidence type="ECO:0000259" key="6">
    <source>
        <dbReference type="Pfam" id="PF00149"/>
    </source>
</evidence>
<evidence type="ECO:0000256" key="2">
    <source>
        <dbReference type="ARBA" id="ARBA00022801"/>
    </source>
</evidence>
<feature type="binding site" evidence="5">
    <location>
        <position position="28"/>
    </location>
    <ligand>
        <name>Fe cation</name>
        <dbReference type="ChEBI" id="CHEBI:24875"/>
        <label>1</label>
    </ligand>
</feature>
<evidence type="ECO:0000313" key="8">
    <source>
        <dbReference type="Proteomes" id="UP001366060"/>
    </source>
</evidence>
<dbReference type="NCBIfam" id="NF008359">
    <property type="entry name" value="PRK11148.1"/>
    <property type="match status" value="1"/>
</dbReference>
<feature type="binding site" evidence="5">
    <location>
        <position position="208"/>
    </location>
    <ligand>
        <name>Fe cation</name>
        <dbReference type="ChEBI" id="CHEBI:24875"/>
        <label>1</label>
    </ligand>
</feature>
<dbReference type="CDD" id="cd07402">
    <property type="entry name" value="MPP_GpdQ"/>
    <property type="match status" value="1"/>
</dbReference>
<dbReference type="InterPro" id="IPR029052">
    <property type="entry name" value="Metallo-depent_PP-like"/>
</dbReference>
<keyword evidence="3 5" id="KW-0408">Iron</keyword>
<dbReference type="PANTHER" id="PTHR42988:SF2">
    <property type="entry name" value="CYCLIC NUCLEOTIDE PHOSPHODIESTERASE CBUA0032-RELATED"/>
    <property type="match status" value="1"/>
</dbReference>
<accession>A0ABU9HFM7</accession>
<dbReference type="EMBL" id="JBAKBA010000045">
    <property type="protein sequence ID" value="MEL0660518.1"/>
    <property type="molecule type" value="Genomic_DNA"/>
</dbReference>
<dbReference type="HAMAP" id="MF_00905">
    <property type="entry name" value="cAMP_phosphodiest_CpdA"/>
    <property type="match status" value="1"/>
</dbReference>
<keyword evidence="5" id="KW-0547">Nucleotide-binding</keyword>
<feature type="binding site" evidence="5">
    <location>
        <position position="68"/>
    </location>
    <ligand>
        <name>Fe cation</name>
        <dbReference type="ChEBI" id="CHEBI:24875"/>
        <label>2</label>
    </ligand>
</feature>
<dbReference type="RefSeq" id="WP_341628956.1">
    <property type="nucleotide sequence ID" value="NZ_JBAKBA010000045.1"/>
</dbReference>
<evidence type="ECO:0000256" key="3">
    <source>
        <dbReference type="ARBA" id="ARBA00023004"/>
    </source>
</evidence>
<sequence>MNGVNQSVAILAADPIGDIKLLQITDTHLFANREKGLLGIKTVESYDAVIKHAIKYAGKCTAVLCTGDLSQDHSAQSYVDFSDRIKTLKMPCYWLPGNHDMQEVMLPALLSEGLAQAKQLVSEHWQIILLDSQVSGVPYGHLSESQLTFLEEKLRQYPDKHTLIAVHHHILPVGAAWLDQHILKNNEQFIALISQFNNVNAVLSGHVHQEFDVEKNGVRYLTSPSTCVQFKPKSNDFAVDDNAPGYRYLVLTKSGKITTQVERIDIGEFKTDINATGY</sequence>
<comment type="cofactor">
    <cofactor evidence="5">
        <name>Fe(2+)</name>
        <dbReference type="ChEBI" id="CHEBI:29033"/>
    </cofactor>
    <text evidence="5">Binds 2 Fe(2+) ions per subunit.</text>
</comment>
<dbReference type="EC" id="3.1.4.53" evidence="5"/>
<feature type="binding site" evidence="5">
    <location>
        <position position="98"/>
    </location>
    <ligand>
        <name>Fe cation</name>
        <dbReference type="ChEBI" id="CHEBI:24875"/>
        <label>2</label>
    </ligand>
</feature>
<keyword evidence="1 5" id="KW-0479">Metal-binding</keyword>
<reference evidence="7 8" key="1">
    <citation type="submission" date="2024-02" db="EMBL/GenBank/DDBJ databases">
        <title>Bacteria isolated from the canopy kelp, Nereocystis luetkeana.</title>
        <authorList>
            <person name="Pfister C.A."/>
            <person name="Younker I.T."/>
            <person name="Light S.H."/>
        </authorList>
    </citation>
    <scope>NUCLEOTIDE SEQUENCE [LARGE SCALE GENOMIC DNA]</scope>
    <source>
        <strain evidence="7 8">TI.2.07</strain>
    </source>
</reference>
<comment type="similarity">
    <text evidence="4 5">Belongs to the cyclic nucleotide phosphodiesterase class-III family.</text>
</comment>
<feature type="binding site" evidence="5">
    <location>
        <position position="167"/>
    </location>
    <ligand>
        <name>Fe cation</name>
        <dbReference type="ChEBI" id="CHEBI:24875"/>
        <label>2</label>
    </ligand>
</feature>
<comment type="catalytic activity">
    <reaction evidence="5">
        <text>3',5'-cyclic AMP + H2O = AMP + H(+)</text>
        <dbReference type="Rhea" id="RHEA:25277"/>
        <dbReference type="ChEBI" id="CHEBI:15377"/>
        <dbReference type="ChEBI" id="CHEBI:15378"/>
        <dbReference type="ChEBI" id="CHEBI:58165"/>
        <dbReference type="ChEBI" id="CHEBI:456215"/>
        <dbReference type="EC" id="3.1.4.53"/>
    </reaction>
</comment>
<proteinExistence type="inferred from homology"/>
<comment type="caution">
    <text evidence="7">The sequence shown here is derived from an EMBL/GenBank/DDBJ whole genome shotgun (WGS) entry which is preliminary data.</text>
</comment>
<dbReference type="Pfam" id="PF00149">
    <property type="entry name" value="Metallophos"/>
    <property type="match status" value="1"/>
</dbReference>
<dbReference type="Gene3D" id="3.60.21.10">
    <property type="match status" value="1"/>
</dbReference>
<dbReference type="InterPro" id="IPR026575">
    <property type="entry name" value="GpdQ/CpdA-like"/>
</dbReference>
<evidence type="ECO:0000256" key="1">
    <source>
        <dbReference type="ARBA" id="ARBA00022723"/>
    </source>
</evidence>
<feature type="binding site" evidence="5">
    <location>
        <position position="68"/>
    </location>
    <ligand>
        <name>Fe cation</name>
        <dbReference type="ChEBI" id="CHEBI:24875"/>
        <label>1</label>
    </ligand>
</feature>
<dbReference type="GO" id="GO:0004115">
    <property type="term" value="F:3',5'-cyclic-AMP phosphodiesterase activity"/>
    <property type="evidence" value="ECO:0007669"/>
    <property type="project" value="UniProtKB-EC"/>
</dbReference>
<feature type="binding site" evidence="5">
    <location>
        <position position="68"/>
    </location>
    <ligand>
        <name>AMP</name>
        <dbReference type="ChEBI" id="CHEBI:456215"/>
    </ligand>
</feature>
<evidence type="ECO:0000256" key="4">
    <source>
        <dbReference type="ARBA" id="ARBA00025742"/>
    </source>
</evidence>
<evidence type="ECO:0000313" key="7">
    <source>
        <dbReference type="EMBL" id="MEL0660518.1"/>
    </source>
</evidence>
<feature type="binding site" evidence="5">
    <location>
        <position position="26"/>
    </location>
    <ligand>
        <name>Fe cation</name>
        <dbReference type="ChEBI" id="CHEBI:24875"/>
        <label>1</label>
    </ligand>
</feature>
<gene>
    <name evidence="5 7" type="primary">cpdA</name>
    <name evidence="7" type="ORF">V6255_15365</name>
</gene>